<keyword evidence="1" id="KW-0812">Transmembrane</keyword>
<feature type="transmembrane region" description="Helical" evidence="1">
    <location>
        <begin position="178"/>
        <end position="200"/>
    </location>
</feature>
<evidence type="ECO:0000313" key="2">
    <source>
        <dbReference type="EMBL" id="PIC14835.1"/>
    </source>
</evidence>
<dbReference type="AlphaFoldDB" id="A0A2G5SI97"/>
<reference evidence="3" key="1">
    <citation type="submission" date="2017-10" db="EMBL/GenBank/DDBJ databases">
        <title>Rapid genome shrinkage in a self-fertile nematode reveals novel sperm competition proteins.</title>
        <authorList>
            <person name="Yin D."/>
            <person name="Schwarz E.M."/>
            <person name="Thomas C.G."/>
            <person name="Felde R.L."/>
            <person name="Korf I.F."/>
            <person name="Cutter A.D."/>
            <person name="Schartner C.M."/>
            <person name="Ralston E.J."/>
            <person name="Meyer B.J."/>
            <person name="Haag E.S."/>
        </authorList>
    </citation>
    <scope>NUCLEOTIDE SEQUENCE [LARGE SCALE GENOMIC DNA]</scope>
    <source>
        <strain evidence="3">JU1422</strain>
    </source>
</reference>
<feature type="transmembrane region" description="Helical" evidence="1">
    <location>
        <begin position="47"/>
        <end position="69"/>
    </location>
</feature>
<accession>A0A2G5SI97</accession>
<evidence type="ECO:0000256" key="1">
    <source>
        <dbReference type="SAM" id="Phobius"/>
    </source>
</evidence>
<organism evidence="2 3">
    <name type="scientific">Caenorhabditis nigoni</name>
    <dbReference type="NCBI Taxonomy" id="1611254"/>
    <lineage>
        <taxon>Eukaryota</taxon>
        <taxon>Metazoa</taxon>
        <taxon>Ecdysozoa</taxon>
        <taxon>Nematoda</taxon>
        <taxon>Chromadorea</taxon>
        <taxon>Rhabditida</taxon>
        <taxon>Rhabditina</taxon>
        <taxon>Rhabditomorpha</taxon>
        <taxon>Rhabditoidea</taxon>
        <taxon>Rhabditidae</taxon>
        <taxon>Peloderinae</taxon>
        <taxon>Caenorhabditis</taxon>
    </lineage>
</organism>
<proteinExistence type="predicted"/>
<comment type="caution">
    <text evidence="2">The sequence shown here is derived from an EMBL/GenBank/DDBJ whole genome shotgun (WGS) entry which is preliminary data.</text>
</comment>
<keyword evidence="1" id="KW-0472">Membrane</keyword>
<dbReference type="GO" id="GO:0008528">
    <property type="term" value="F:G protein-coupled peptide receptor activity"/>
    <property type="evidence" value="ECO:0007669"/>
    <property type="project" value="InterPro"/>
</dbReference>
<sequence length="210" mass="24651">MFNNTNSSILFDIEYLIKYPDLALSAFGIVTNIIHICFLFQNSKIFIFLIFITGADLLHVFTALLDHVWNIITYIDHKNCSGYLNYFDMIFKSLIIIFFEFSDNSGAWISIFMSFKWSWNHVKKIATWIFGILFVYVSLYCSIMMIIFAYILPYSPCSSENIAQKFLKESNDAMAQALLWYIKLELIFGLARFFSNLLLLQMLQNLHLQR</sequence>
<dbReference type="InterPro" id="IPR019427">
    <property type="entry name" value="7TM_GPCR_serpentine_rcpt_Srw"/>
</dbReference>
<protein>
    <recommendedName>
        <fullName evidence="4">G-protein coupled receptors family 1 profile domain-containing protein</fullName>
    </recommendedName>
</protein>
<gene>
    <name evidence="2" type="ORF">B9Z55_027007</name>
</gene>
<feature type="transmembrane region" description="Helical" evidence="1">
    <location>
        <begin position="22"/>
        <end position="40"/>
    </location>
</feature>
<evidence type="ECO:0000313" key="3">
    <source>
        <dbReference type="Proteomes" id="UP000230233"/>
    </source>
</evidence>
<dbReference type="PANTHER" id="PTHR22751:SF286">
    <property type="entry name" value="G_PROTEIN_RECEP_F1_2 DOMAIN-CONTAINING PROTEIN"/>
    <property type="match status" value="1"/>
</dbReference>
<dbReference type="Pfam" id="PF10324">
    <property type="entry name" value="7TM_GPCR_Srw"/>
    <property type="match status" value="1"/>
</dbReference>
<feature type="transmembrane region" description="Helical" evidence="1">
    <location>
        <begin position="89"/>
        <end position="113"/>
    </location>
</feature>
<keyword evidence="3" id="KW-1185">Reference proteome</keyword>
<dbReference type="Proteomes" id="UP000230233">
    <property type="component" value="Unassembled WGS sequence"/>
</dbReference>
<keyword evidence="1" id="KW-1133">Transmembrane helix</keyword>
<evidence type="ECO:0008006" key="4">
    <source>
        <dbReference type="Google" id="ProtNLM"/>
    </source>
</evidence>
<dbReference type="EMBL" id="PDUG01000007">
    <property type="protein sequence ID" value="PIC14835.1"/>
    <property type="molecule type" value="Genomic_DNA"/>
</dbReference>
<feature type="transmembrane region" description="Helical" evidence="1">
    <location>
        <begin position="125"/>
        <end position="151"/>
    </location>
</feature>
<dbReference type="PANTHER" id="PTHR22751">
    <property type="entry name" value="G-PROTEIN COUPLED RECEPTOR-RELATED"/>
    <property type="match status" value="1"/>
</dbReference>
<name>A0A2G5SI97_9PELO</name>
<dbReference type="OrthoDB" id="5900736at2759"/>